<comment type="caution">
    <text evidence="5">The sequence shown here is derived from an EMBL/GenBank/DDBJ whole genome shotgun (WGS) entry which is preliminary data.</text>
</comment>
<organism evidence="5 6">
    <name type="scientific">Actinomadura vinacea</name>
    <dbReference type="NCBI Taxonomy" id="115336"/>
    <lineage>
        <taxon>Bacteria</taxon>
        <taxon>Bacillati</taxon>
        <taxon>Actinomycetota</taxon>
        <taxon>Actinomycetes</taxon>
        <taxon>Streptosporangiales</taxon>
        <taxon>Thermomonosporaceae</taxon>
        <taxon>Actinomadura</taxon>
    </lineage>
</organism>
<feature type="domain" description="DDE Tnp4" evidence="4">
    <location>
        <begin position="29"/>
        <end position="91"/>
    </location>
</feature>
<dbReference type="Proteomes" id="UP001501231">
    <property type="component" value="Unassembled WGS sequence"/>
</dbReference>
<protein>
    <recommendedName>
        <fullName evidence="4">DDE Tnp4 domain-containing protein</fullName>
    </recommendedName>
</protein>
<keyword evidence="6" id="KW-1185">Reference proteome</keyword>
<proteinExistence type="predicted"/>
<evidence type="ECO:0000256" key="1">
    <source>
        <dbReference type="ARBA" id="ARBA00001968"/>
    </source>
</evidence>
<comment type="cofactor">
    <cofactor evidence="1">
        <name>a divalent metal cation</name>
        <dbReference type="ChEBI" id="CHEBI:60240"/>
    </cofactor>
</comment>
<gene>
    <name evidence="5" type="ORF">GCM10010191_47100</name>
</gene>
<reference evidence="5 6" key="1">
    <citation type="journal article" date="2019" name="Int. J. Syst. Evol. Microbiol.">
        <title>The Global Catalogue of Microorganisms (GCM) 10K type strain sequencing project: providing services to taxonomists for standard genome sequencing and annotation.</title>
        <authorList>
            <consortium name="The Broad Institute Genomics Platform"/>
            <consortium name="The Broad Institute Genome Sequencing Center for Infectious Disease"/>
            <person name="Wu L."/>
            <person name="Ma J."/>
        </authorList>
    </citation>
    <scope>NUCLEOTIDE SEQUENCE [LARGE SCALE GENOMIC DNA]</scope>
    <source>
        <strain evidence="5 6">JCM 3325</strain>
    </source>
</reference>
<evidence type="ECO:0000313" key="6">
    <source>
        <dbReference type="Proteomes" id="UP001501231"/>
    </source>
</evidence>
<evidence type="ECO:0000256" key="2">
    <source>
        <dbReference type="ARBA" id="ARBA00022723"/>
    </source>
</evidence>
<keyword evidence="2" id="KW-0479">Metal-binding</keyword>
<dbReference type="EMBL" id="BAAARW010000016">
    <property type="protein sequence ID" value="GAA2428585.1"/>
    <property type="molecule type" value="Genomic_DNA"/>
</dbReference>
<sequence length="95" mass="10392">MAGLNSRPDRRAPARHRGGTDRAGGAIGTPCKRKKHCRLGKYKKLFNRRHATVRAPGERGAAILKGWHILRRARCSSSRLTAVVQAVLALHHPAG</sequence>
<dbReference type="Pfam" id="PF13359">
    <property type="entry name" value="DDE_Tnp_4"/>
    <property type="match status" value="1"/>
</dbReference>
<accession>A0ABN3JEX1</accession>
<evidence type="ECO:0000256" key="3">
    <source>
        <dbReference type="SAM" id="MobiDB-lite"/>
    </source>
</evidence>
<name>A0ABN3JEX1_9ACTN</name>
<dbReference type="RefSeq" id="WP_425547425.1">
    <property type="nucleotide sequence ID" value="NZ_BAAARW010000016.1"/>
</dbReference>
<dbReference type="InterPro" id="IPR027806">
    <property type="entry name" value="HARBI1_dom"/>
</dbReference>
<feature type="region of interest" description="Disordered" evidence="3">
    <location>
        <begin position="1"/>
        <end position="32"/>
    </location>
</feature>
<evidence type="ECO:0000259" key="4">
    <source>
        <dbReference type="Pfam" id="PF13359"/>
    </source>
</evidence>
<evidence type="ECO:0000313" key="5">
    <source>
        <dbReference type="EMBL" id="GAA2428585.1"/>
    </source>
</evidence>